<dbReference type="Proteomes" id="UP000236732">
    <property type="component" value="Unassembled WGS sequence"/>
</dbReference>
<dbReference type="AlphaFoldDB" id="A0A1H6F1S4"/>
<accession>A0A1H6F1S4</accession>
<proteinExistence type="predicted"/>
<evidence type="ECO:0000313" key="2">
    <source>
        <dbReference type="Proteomes" id="UP000236732"/>
    </source>
</evidence>
<dbReference type="EMBL" id="FNVT01000032">
    <property type="protein sequence ID" value="SEH03045.1"/>
    <property type="molecule type" value="Genomic_DNA"/>
</dbReference>
<gene>
    <name evidence="1" type="ORF">SAMN05444920_13254</name>
</gene>
<reference evidence="1 2" key="1">
    <citation type="submission" date="2016-10" db="EMBL/GenBank/DDBJ databases">
        <authorList>
            <person name="de Groot N.N."/>
        </authorList>
    </citation>
    <scope>NUCLEOTIDE SEQUENCE [LARGE SCALE GENOMIC DNA]</scope>
    <source>
        <strain evidence="1 2">CGMCC 4.7037</strain>
    </source>
</reference>
<name>A0A1H6F1S4_9ACTN</name>
<evidence type="ECO:0000313" key="1">
    <source>
        <dbReference type="EMBL" id="SEH03045.1"/>
    </source>
</evidence>
<organism evidence="1 2">
    <name type="scientific">Nonomuraea solani</name>
    <dbReference type="NCBI Taxonomy" id="1144553"/>
    <lineage>
        <taxon>Bacteria</taxon>
        <taxon>Bacillati</taxon>
        <taxon>Actinomycetota</taxon>
        <taxon>Actinomycetes</taxon>
        <taxon>Streptosporangiales</taxon>
        <taxon>Streptosporangiaceae</taxon>
        <taxon>Nonomuraea</taxon>
    </lineage>
</organism>
<sequence>MTTCGGGLDLYFGTYKGTHKIEKSGGDIALPPSGQRQLLAFGQAMATKMMEQLNLDVSLRFWYGKKSSGIDGYWVETEVRPTATPNIPVYKNFSGYALETRVEPREIRFTVWTGAAKTGGSGIRMLDVNPSNAFQFKYGGTSYQPRLNFALQALDCQGDSGVPQRLYQQRTLSGLLYTIDLRRVS</sequence>
<keyword evidence="2" id="KW-1185">Reference proteome</keyword>
<protein>
    <submittedName>
        <fullName evidence="1">Uncharacterized protein</fullName>
    </submittedName>
</protein>